<dbReference type="AlphaFoldDB" id="A0A1K1PMI8"/>
<keyword evidence="1" id="KW-0812">Transmembrane</keyword>
<feature type="transmembrane region" description="Helical" evidence="1">
    <location>
        <begin position="80"/>
        <end position="95"/>
    </location>
</feature>
<keyword evidence="1" id="KW-1133">Transmembrane helix</keyword>
<reference evidence="2 4" key="1">
    <citation type="submission" date="2016-11" db="EMBL/GenBank/DDBJ databases">
        <authorList>
            <person name="Jaros S."/>
            <person name="Januszkiewicz K."/>
            <person name="Wedrychowicz H."/>
        </authorList>
    </citation>
    <scope>NUCLEOTIDE SEQUENCE [LARGE SCALE GENOMIC DNA]</scope>
    <source>
        <strain evidence="2 4">DSM 784</strain>
    </source>
</reference>
<dbReference type="Proteomes" id="UP001326715">
    <property type="component" value="Chromosome"/>
</dbReference>
<evidence type="ECO:0000313" key="4">
    <source>
        <dbReference type="Proteomes" id="UP000183788"/>
    </source>
</evidence>
<organism evidence="2 4">
    <name type="scientific">Chitinophaga sancti</name>
    <dbReference type="NCBI Taxonomy" id="1004"/>
    <lineage>
        <taxon>Bacteria</taxon>
        <taxon>Pseudomonadati</taxon>
        <taxon>Bacteroidota</taxon>
        <taxon>Chitinophagia</taxon>
        <taxon>Chitinophagales</taxon>
        <taxon>Chitinophagaceae</taxon>
        <taxon>Chitinophaga</taxon>
    </lineage>
</organism>
<name>A0A1K1PMI8_9BACT</name>
<dbReference type="STRING" id="1004.SAMN05661012_02103"/>
<gene>
    <name evidence="2" type="ORF">SAMN05661012_02103</name>
    <name evidence="3" type="ORF">SR876_25820</name>
</gene>
<feature type="transmembrane region" description="Helical" evidence="1">
    <location>
        <begin position="101"/>
        <end position="119"/>
    </location>
</feature>
<dbReference type="OrthoDB" id="956771at2"/>
<dbReference type="RefSeq" id="WP_072359647.1">
    <property type="nucleotide sequence ID" value="NZ_CP139972.1"/>
</dbReference>
<accession>A0A1K1PMI8</accession>
<protein>
    <submittedName>
        <fullName evidence="2">Uncharacterized protein</fullName>
    </submittedName>
</protein>
<keyword evidence="5" id="KW-1185">Reference proteome</keyword>
<reference evidence="3 5" key="2">
    <citation type="submission" date="2023-11" db="EMBL/GenBank/DDBJ databases">
        <title>MicrobeMod: A computational toolkit for identifying prokaryotic methylation and restriction-modification with nanopore sequencing.</title>
        <authorList>
            <person name="Crits-Christoph A."/>
            <person name="Kang S.C."/>
            <person name="Lee H."/>
            <person name="Ostrov N."/>
        </authorList>
    </citation>
    <scope>NUCLEOTIDE SEQUENCE [LARGE SCALE GENOMIC DNA]</scope>
    <source>
        <strain evidence="3 5">ATCC 23090</strain>
    </source>
</reference>
<evidence type="ECO:0000313" key="2">
    <source>
        <dbReference type="EMBL" id="SFW48651.1"/>
    </source>
</evidence>
<feature type="transmembrane region" description="Helical" evidence="1">
    <location>
        <begin position="48"/>
        <end position="68"/>
    </location>
</feature>
<dbReference type="EMBL" id="CP140154">
    <property type="protein sequence ID" value="WQG88342.1"/>
    <property type="molecule type" value="Genomic_DNA"/>
</dbReference>
<evidence type="ECO:0000256" key="1">
    <source>
        <dbReference type="SAM" id="Phobius"/>
    </source>
</evidence>
<sequence>MNFRKIISVLIGFGTIGLLSSILAKMQGIIFPSSLEIFTNPNLTETSTIQFAIKLLCVLASCVIGGMITTRIGGSIRENQMVGGLISLVVGWLWLSVIHPILFWLLLILAVFPAVFLGYKITYTMKK</sequence>
<proteinExistence type="predicted"/>
<evidence type="ECO:0000313" key="3">
    <source>
        <dbReference type="EMBL" id="WQG88342.1"/>
    </source>
</evidence>
<keyword evidence="1" id="KW-0472">Membrane</keyword>
<evidence type="ECO:0000313" key="5">
    <source>
        <dbReference type="Proteomes" id="UP001326715"/>
    </source>
</evidence>
<dbReference type="EMBL" id="FPIZ01000005">
    <property type="protein sequence ID" value="SFW48651.1"/>
    <property type="molecule type" value="Genomic_DNA"/>
</dbReference>
<dbReference type="Proteomes" id="UP000183788">
    <property type="component" value="Unassembled WGS sequence"/>
</dbReference>